<evidence type="ECO:0000313" key="2">
    <source>
        <dbReference type="Proteomes" id="UP000325606"/>
    </source>
</evidence>
<organism evidence="1 2">
    <name type="scientific">Nitrincola iocasae</name>
    <dbReference type="NCBI Taxonomy" id="2614693"/>
    <lineage>
        <taxon>Bacteria</taxon>
        <taxon>Pseudomonadati</taxon>
        <taxon>Pseudomonadota</taxon>
        <taxon>Gammaproteobacteria</taxon>
        <taxon>Oceanospirillales</taxon>
        <taxon>Oceanospirillaceae</taxon>
        <taxon>Nitrincola</taxon>
    </lineage>
</organism>
<dbReference type="GO" id="GO:0015035">
    <property type="term" value="F:protein-disulfide reductase activity"/>
    <property type="evidence" value="ECO:0007669"/>
    <property type="project" value="InterPro"/>
</dbReference>
<accession>A0A5J6LD49</accession>
<dbReference type="KEGG" id="nik:F5I99_08005"/>
<protein>
    <submittedName>
        <fullName evidence="1">DUF393 domain-containing protein</fullName>
    </submittedName>
</protein>
<reference evidence="1 2" key="1">
    <citation type="submission" date="2019-09" db="EMBL/GenBank/DDBJ databases">
        <title>Nitrincola iocasae sp. nov., a bacterium isolated from the sediment collected at a cold seep field in South China Sea.</title>
        <authorList>
            <person name="Zhang H."/>
            <person name="Wang H."/>
            <person name="Li C."/>
        </authorList>
    </citation>
    <scope>NUCLEOTIDE SEQUENCE [LARGE SCALE GENOMIC DNA]</scope>
    <source>
        <strain evidence="1 2">KXZD1103</strain>
    </source>
</reference>
<dbReference type="Proteomes" id="UP000325606">
    <property type="component" value="Chromosome"/>
</dbReference>
<dbReference type="Pfam" id="PF04134">
    <property type="entry name" value="DCC1-like"/>
    <property type="match status" value="1"/>
</dbReference>
<dbReference type="AlphaFoldDB" id="A0A5J6LD49"/>
<dbReference type="RefSeq" id="WP_151054818.1">
    <property type="nucleotide sequence ID" value="NZ_CP044222.1"/>
</dbReference>
<sequence>MNNINVNTSDKLTTPRLFYDGGCRLCQREIAHLSQPLSEKMLLVDINDPAFSEWQGVDKLEMMRQIHVWTGEGFLVGLDASLYYWRAAGWRVLPGVLSLPGIHACAKLGYSLWANWRFRGVRKRQCRI</sequence>
<proteinExistence type="predicted"/>
<dbReference type="InterPro" id="IPR044691">
    <property type="entry name" value="DCC1_Trx"/>
</dbReference>
<gene>
    <name evidence="1" type="ORF">F5I99_08005</name>
</gene>
<evidence type="ECO:0000313" key="1">
    <source>
        <dbReference type="EMBL" id="QEW06457.1"/>
    </source>
</evidence>
<keyword evidence="2" id="KW-1185">Reference proteome</keyword>
<dbReference type="EMBL" id="CP044222">
    <property type="protein sequence ID" value="QEW06457.1"/>
    <property type="molecule type" value="Genomic_DNA"/>
</dbReference>
<dbReference type="PANTHER" id="PTHR34290">
    <property type="entry name" value="SI:CH73-390P7.2"/>
    <property type="match status" value="1"/>
</dbReference>
<name>A0A5J6LD49_9GAMM</name>
<dbReference type="InterPro" id="IPR007263">
    <property type="entry name" value="DCC1-like"/>
</dbReference>
<dbReference type="PANTHER" id="PTHR34290:SF2">
    <property type="entry name" value="OS04G0668800 PROTEIN"/>
    <property type="match status" value="1"/>
</dbReference>